<proteinExistence type="predicted"/>
<evidence type="ECO:0000313" key="2">
    <source>
        <dbReference type="Proteomes" id="UP000199062"/>
    </source>
</evidence>
<dbReference type="AlphaFoldDB" id="A0A1I6LDG6"/>
<dbReference type="EMBL" id="FOZK01000002">
    <property type="protein sequence ID" value="SFS01476.1"/>
    <property type="molecule type" value="Genomic_DNA"/>
</dbReference>
<sequence length="40" mass="4443">MGCINCDTDGTAYTLRAHVEETESNVDLAFCSTDCLEEWV</sequence>
<dbReference type="Proteomes" id="UP000199062">
    <property type="component" value="Unassembled WGS sequence"/>
</dbReference>
<evidence type="ECO:0000313" key="1">
    <source>
        <dbReference type="EMBL" id="SFS01476.1"/>
    </source>
</evidence>
<protein>
    <submittedName>
        <fullName evidence="1">Uncharacterized protein</fullName>
    </submittedName>
</protein>
<organism evidence="1 2">
    <name type="scientific">Halomicrobium zhouii</name>
    <dbReference type="NCBI Taxonomy" id="767519"/>
    <lineage>
        <taxon>Archaea</taxon>
        <taxon>Methanobacteriati</taxon>
        <taxon>Methanobacteriota</taxon>
        <taxon>Stenosarchaea group</taxon>
        <taxon>Halobacteria</taxon>
        <taxon>Halobacteriales</taxon>
        <taxon>Haloarculaceae</taxon>
        <taxon>Halomicrobium</taxon>
    </lineage>
</organism>
<gene>
    <name evidence="1" type="ORF">SAMN05216559_2504</name>
</gene>
<accession>A0A1I6LDG6</accession>
<keyword evidence="2" id="KW-1185">Reference proteome</keyword>
<name>A0A1I6LDG6_9EURY</name>
<dbReference type="RefSeq" id="WP_281244900.1">
    <property type="nucleotide sequence ID" value="NZ_FOZK01000002.1"/>
</dbReference>
<reference evidence="1 2" key="1">
    <citation type="submission" date="2016-10" db="EMBL/GenBank/DDBJ databases">
        <authorList>
            <person name="de Groot N.N."/>
        </authorList>
    </citation>
    <scope>NUCLEOTIDE SEQUENCE [LARGE SCALE GENOMIC DNA]</scope>
    <source>
        <strain evidence="1 2">CGMCC 1.10457</strain>
    </source>
</reference>